<accession>A0ABW0JGV1</accession>
<protein>
    <submittedName>
        <fullName evidence="2">Uncharacterized protein</fullName>
    </submittedName>
</protein>
<evidence type="ECO:0000313" key="3">
    <source>
        <dbReference type="Proteomes" id="UP001596013"/>
    </source>
</evidence>
<feature type="compositionally biased region" description="Low complexity" evidence="1">
    <location>
        <begin position="136"/>
        <end position="167"/>
    </location>
</feature>
<reference evidence="3" key="1">
    <citation type="journal article" date="2019" name="Int. J. Syst. Evol. Microbiol.">
        <title>The Global Catalogue of Microorganisms (GCM) 10K type strain sequencing project: providing services to taxonomists for standard genome sequencing and annotation.</title>
        <authorList>
            <consortium name="The Broad Institute Genomics Platform"/>
            <consortium name="The Broad Institute Genome Sequencing Center for Infectious Disease"/>
            <person name="Wu L."/>
            <person name="Ma J."/>
        </authorList>
    </citation>
    <scope>NUCLEOTIDE SEQUENCE [LARGE SCALE GENOMIC DNA]</scope>
    <source>
        <strain evidence="3">JCM 17130</strain>
    </source>
</reference>
<sequence>MFGISVLCPLATLSTFAYQSGGGQRGGQSTPVGRPGGGMMLRDQLRTQDRTTLKDRSQIYGSQLMTPAERRAYRDQMRSMKTVEEREALRKQHHEQMQKRAAERGMRLPDMPPRRGAGMGPGGGMGPGMGPGGRMRQGTQQQTMQQQQSQGTEKQVQQKQSTEQKIQQQKDDGDR</sequence>
<dbReference type="RefSeq" id="WP_377301479.1">
    <property type="nucleotide sequence ID" value="NZ_JBHSMK010000002.1"/>
</dbReference>
<feature type="region of interest" description="Disordered" evidence="1">
    <location>
        <begin position="18"/>
        <end position="40"/>
    </location>
</feature>
<keyword evidence="3" id="KW-1185">Reference proteome</keyword>
<organism evidence="2 3">
    <name type="scientific">Rhodanobacter umsongensis</name>
    <dbReference type="NCBI Taxonomy" id="633153"/>
    <lineage>
        <taxon>Bacteria</taxon>
        <taxon>Pseudomonadati</taxon>
        <taxon>Pseudomonadota</taxon>
        <taxon>Gammaproteobacteria</taxon>
        <taxon>Lysobacterales</taxon>
        <taxon>Rhodanobacteraceae</taxon>
        <taxon>Rhodanobacter</taxon>
    </lineage>
</organism>
<evidence type="ECO:0000313" key="2">
    <source>
        <dbReference type="EMBL" id="MFC5435303.1"/>
    </source>
</evidence>
<proteinExistence type="predicted"/>
<gene>
    <name evidence="2" type="ORF">ACFPME_01960</name>
</gene>
<dbReference type="Proteomes" id="UP001596013">
    <property type="component" value="Unassembled WGS sequence"/>
</dbReference>
<name>A0ABW0JGV1_9GAMM</name>
<feature type="compositionally biased region" description="Basic and acidic residues" evidence="1">
    <location>
        <begin position="69"/>
        <end position="107"/>
    </location>
</feature>
<dbReference type="EMBL" id="JBHSMK010000002">
    <property type="protein sequence ID" value="MFC5435303.1"/>
    <property type="molecule type" value="Genomic_DNA"/>
</dbReference>
<feature type="region of interest" description="Disordered" evidence="1">
    <location>
        <begin position="69"/>
        <end position="175"/>
    </location>
</feature>
<feature type="compositionally biased region" description="Gly residues" evidence="1">
    <location>
        <begin position="117"/>
        <end position="135"/>
    </location>
</feature>
<comment type="caution">
    <text evidence="2">The sequence shown here is derived from an EMBL/GenBank/DDBJ whole genome shotgun (WGS) entry which is preliminary data.</text>
</comment>
<evidence type="ECO:0000256" key="1">
    <source>
        <dbReference type="SAM" id="MobiDB-lite"/>
    </source>
</evidence>